<keyword evidence="1" id="KW-1133">Transmembrane helix</keyword>
<evidence type="ECO:0008006" key="4">
    <source>
        <dbReference type="Google" id="ProtNLM"/>
    </source>
</evidence>
<proteinExistence type="predicted"/>
<evidence type="ECO:0000313" key="2">
    <source>
        <dbReference type="EMBL" id="TWU51184.1"/>
    </source>
</evidence>
<reference evidence="2 3" key="1">
    <citation type="submission" date="2019-02" db="EMBL/GenBank/DDBJ databases">
        <title>Deep-cultivation of Planctomycetes and their phenomic and genomic characterization uncovers novel biology.</title>
        <authorList>
            <person name="Wiegand S."/>
            <person name="Jogler M."/>
            <person name="Boedeker C."/>
            <person name="Pinto D."/>
            <person name="Vollmers J."/>
            <person name="Rivas-Marin E."/>
            <person name="Kohn T."/>
            <person name="Peeters S.H."/>
            <person name="Heuer A."/>
            <person name="Rast P."/>
            <person name="Oberbeckmann S."/>
            <person name="Bunk B."/>
            <person name="Jeske O."/>
            <person name="Meyerdierks A."/>
            <person name="Storesund J.E."/>
            <person name="Kallscheuer N."/>
            <person name="Luecker S."/>
            <person name="Lage O.M."/>
            <person name="Pohl T."/>
            <person name="Merkel B.J."/>
            <person name="Hornburger P."/>
            <person name="Mueller R.-W."/>
            <person name="Bruemmer F."/>
            <person name="Labrenz M."/>
            <person name="Spormann A.M."/>
            <person name="Op Den Camp H."/>
            <person name="Overmann J."/>
            <person name="Amann R."/>
            <person name="Jetten M.S.M."/>
            <person name="Mascher T."/>
            <person name="Medema M.H."/>
            <person name="Devos D.P."/>
            <person name="Kaster A.-K."/>
            <person name="Ovreas L."/>
            <person name="Rohde M."/>
            <person name="Galperin M.Y."/>
            <person name="Jogler C."/>
        </authorList>
    </citation>
    <scope>NUCLEOTIDE SEQUENCE [LARGE SCALE GENOMIC DNA]</scope>
    <source>
        <strain evidence="2 3">Poly59</strain>
    </source>
</reference>
<accession>A0A5C6ES52</accession>
<comment type="caution">
    <text evidence="2">The sequence shown here is derived from an EMBL/GenBank/DDBJ whole genome shotgun (WGS) entry which is preliminary data.</text>
</comment>
<keyword evidence="3" id="KW-1185">Reference proteome</keyword>
<dbReference type="AlphaFoldDB" id="A0A5C6ES52"/>
<dbReference type="Proteomes" id="UP000317977">
    <property type="component" value="Unassembled WGS sequence"/>
</dbReference>
<dbReference type="EMBL" id="SJPX01000003">
    <property type="protein sequence ID" value="TWU51184.1"/>
    <property type="molecule type" value="Genomic_DNA"/>
</dbReference>
<feature type="transmembrane region" description="Helical" evidence="1">
    <location>
        <begin position="6"/>
        <end position="24"/>
    </location>
</feature>
<evidence type="ECO:0000313" key="3">
    <source>
        <dbReference type="Proteomes" id="UP000317977"/>
    </source>
</evidence>
<organism evidence="2 3">
    <name type="scientific">Rubripirellula reticaptiva</name>
    <dbReference type="NCBI Taxonomy" id="2528013"/>
    <lineage>
        <taxon>Bacteria</taxon>
        <taxon>Pseudomonadati</taxon>
        <taxon>Planctomycetota</taxon>
        <taxon>Planctomycetia</taxon>
        <taxon>Pirellulales</taxon>
        <taxon>Pirellulaceae</taxon>
        <taxon>Rubripirellula</taxon>
    </lineage>
</organism>
<keyword evidence="1" id="KW-0812">Transmembrane</keyword>
<gene>
    <name evidence="2" type="ORF">Poly59_27750</name>
</gene>
<keyword evidence="1" id="KW-0472">Membrane</keyword>
<evidence type="ECO:0000256" key="1">
    <source>
        <dbReference type="SAM" id="Phobius"/>
    </source>
</evidence>
<protein>
    <recommendedName>
        <fullName evidence="4">Transmembrane protein</fullName>
    </recommendedName>
</protein>
<dbReference type="RefSeq" id="WP_146534596.1">
    <property type="nucleotide sequence ID" value="NZ_SJPX01000003.1"/>
</dbReference>
<name>A0A5C6ES52_9BACT</name>
<sequence length="90" mass="9928">MQYFIFWVVFVVAVVLAVPIVSFLEKRKHAVPKSASDELIEDDEMAASEGDDVADSDEFGEVAMEDASVEDVKFDAPGGNDFSAFEDDFK</sequence>